<keyword evidence="3" id="KW-1185">Reference proteome</keyword>
<proteinExistence type="predicted"/>
<dbReference type="EMBL" id="ASPP01005105">
    <property type="protein sequence ID" value="ETO31166.1"/>
    <property type="molecule type" value="Genomic_DNA"/>
</dbReference>
<evidence type="ECO:0000256" key="1">
    <source>
        <dbReference type="SAM" id="MobiDB-lite"/>
    </source>
</evidence>
<evidence type="ECO:0000313" key="2">
    <source>
        <dbReference type="EMBL" id="ETO31166.1"/>
    </source>
</evidence>
<name>X6NYV6_RETFI</name>
<organism evidence="2 3">
    <name type="scientific">Reticulomyxa filosa</name>
    <dbReference type="NCBI Taxonomy" id="46433"/>
    <lineage>
        <taxon>Eukaryota</taxon>
        <taxon>Sar</taxon>
        <taxon>Rhizaria</taxon>
        <taxon>Retaria</taxon>
        <taxon>Foraminifera</taxon>
        <taxon>Monothalamids</taxon>
        <taxon>Reticulomyxidae</taxon>
        <taxon>Reticulomyxa</taxon>
    </lineage>
</organism>
<feature type="compositionally biased region" description="Polar residues" evidence="1">
    <location>
        <begin position="50"/>
        <end position="62"/>
    </location>
</feature>
<evidence type="ECO:0000313" key="3">
    <source>
        <dbReference type="Proteomes" id="UP000023152"/>
    </source>
</evidence>
<comment type="caution">
    <text evidence="2">The sequence shown here is derived from an EMBL/GenBank/DDBJ whole genome shotgun (WGS) entry which is preliminary data.</text>
</comment>
<dbReference type="AlphaFoldDB" id="X6NYV6"/>
<dbReference type="Proteomes" id="UP000023152">
    <property type="component" value="Unassembled WGS sequence"/>
</dbReference>
<gene>
    <name evidence="2" type="ORF">RFI_05958</name>
</gene>
<feature type="region of interest" description="Disordered" evidence="1">
    <location>
        <begin position="40"/>
        <end position="66"/>
    </location>
</feature>
<protein>
    <submittedName>
        <fullName evidence="2">Viral A-type inclusion protein</fullName>
    </submittedName>
</protein>
<sequence length="141" mass="15988">MKSSVIFTTQLELQVDELINSNKDVDEKIERLTVKNKKVKSDLQKGANGQHEQMQETSSQIASLGENAEKIKDTINTFQQQTNNQISELRSKMNEGESSIDLKNDIQKLRVSIENIEKSSVFSSLREVGLDTHMNICVDNF</sequence>
<accession>X6NYV6</accession>
<reference evidence="2 3" key="1">
    <citation type="journal article" date="2013" name="Curr. Biol.">
        <title>The Genome of the Foraminiferan Reticulomyxa filosa.</title>
        <authorList>
            <person name="Glockner G."/>
            <person name="Hulsmann N."/>
            <person name="Schleicher M."/>
            <person name="Noegel A.A."/>
            <person name="Eichinger L."/>
            <person name="Gallinger C."/>
            <person name="Pawlowski J."/>
            <person name="Sierra R."/>
            <person name="Euteneuer U."/>
            <person name="Pillet L."/>
            <person name="Moustafa A."/>
            <person name="Platzer M."/>
            <person name="Groth M."/>
            <person name="Szafranski K."/>
            <person name="Schliwa M."/>
        </authorList>
    </citation>
    <scope>NUCLEOTIDE SEQUENCE [LARGE SCALE GENOMIC DNA]</scope>
</reference>